<protein>
    <submittedName>
        <fullName evidence="1">Uncharacterized protein</fullName>
    </submittedName>
</protein>
<name>A0A0B8T3L8_9SPHI</name>
<dbReference type="STRING" id="1229276.DI53_2539"/>
<sequence>MKPLEVHVRGKVLHIACSTKDKPFGSREVTLTGKNGVSIYIFRKEIGIWKLAYGDLPDDLREACIDAIILRLDDAVAEMFYDKGKRQIVEIRPKPKGLWHVFINHAYAASIRHDGRNWEFHFDEDSSLDNDRMTKYVGMISMGKVRWIDRDGR</sequence>
<reference evidence="2" key="1">
    <citation type="submission" date="2014-04" db="EMBL/GenBank/DDBJ databases">
        <title>Whole-Genome optical mapping and complete genome sequence of Sphingobacterium deserti sp. nov., a new spaces isolated from desert in the west of China.</title>
        <authorList>
            <person name="Teng C."/>
            <person name="Zhou Z."/>
            <person name="Li X."/>
            <person name="Chen M."/>
            <person name="Lin M."/>
            <person name="Wang L."/>
            <person name="Su S."/>
            <person name="Zhang C."/>
            <person name="Zhang W."/>
        </authorList>
    </citation>
    <scope>NUCLEOTIDE SEQUENCE [LARGE SCALE GENOMIC DNA]</scope>
    <source>
        <strain evidence="2">ACCC05744</strain>
    </source>
</reference>
<evidence type="ECO:0000313" key="1">
    <source>
        <dbReference type="EMBL" id="KGE13698.1"/>
    </source>
</evidence>
<accession>A0A0B8T3L8</accession>
<reference evidence="1 2" key="2">
    <citation type="journal article" date="2015" name="PLoS ONE">
        <title>Whole-Genome Optical Mapping and Finished Genome Sequence of Sphingobacterium deserti sp. nov., a New Species Isolated from the Western Desert of China.</title>
        <authorList>
            <person name="Teng C."/>
            <person name="Zhou Z."/>
            <person name="Molnar I."/>
            <person name="Li X."/>
            <person name="Tang R."/>
            <person name="Chen M."/>
            <person name="Wang L."/>
            <person name="Su S."/>
            <person name="Zhang W."/>
            <person name="Lin M."/>
        </authorList>
    </citation>
    <scope>NUCLEOTIDE SEQUENCE [LARGE SCALE GENOMIC DNA]</scope>
    <source>
        <strain evidence="2">ACCC05744</strain>
    </source>
</reference>
<comment type="caution">
    <text evidence="1">The sequence shown here is derived from an EMBL/GenBank/DDBJ whole genome shotgun (WGS) entry which is preliminary data.</text>
</comment>
<proteinExistence type="predicted"/>
<evidence type="ECO:0000313" key="2">
    <source>
        <dbReference type="Proteomes" id="UP000031802"/>
    </source>
</evidence>
<dbReference type="EMBL" id="JJMU01000044">
    <property type="protein sequence ID" value="KGE13698.1"/>
    <property type="molecule type" value="Genomic_DNA"/>
</dbReference>
<organism evidence="1 2">
    <name type="scientific">Sphingobacterium deserti</name>
    <dbReference type="NCBI Taxonomy" id="1229276"/>
    <lineage>
        <taxon>Bacteria</taxon>
        <taxon>Pseudomonadati</taxon>
        <taxon>Bacteroidota</taxon>
        <taxon>Sphingobacteriia</taxon>
        <taxon>Sphingobacteriales</taxon>
        <taxon>Sphingobacteriaceae</taxon>
        <taxon>Sphingobacterium</taxon>
    </lineage>
</organism>
<dbReference type="PATRIC" id="fig|1229276.3.peg.2609"/>
<dbReference type="OrthoDB" id="707915at2"/>
<keyword evidence="2" id="KW-1185">Reference proteome</keyword>
<gene>
    <name evidence="1" type="ORF">DI53_2539</name>
</gene>
<dbReference type="Proteomes" id="UP000031802">
    <property type="component" value="Unassembled WGS sequence"/>
</dbReference>
<dbReference type="RefSeq" id="WP_037499868.1">
    <property type="nucleotide sequence ID" value="NZ_JJMU01000044.1"/>
</dbReference>
<dbReference type="AlphaFoldDB" id="A0A0B8T3L8"/>